<evidence type="ECO:0000256" key="1">
    <source>
        <dbReference type="SAM" id="Phobius"/>
    </source>
</evidence>
<feature type="transmembrane region" description="Helical" evidence="1">
    <location>
        <begin position="305"/>
        <end position="324"/>
    </location>
</feature>
<evidence type="ECO:0000256" key="2">
    <source>
        <dbReference type="SAM" id="SignalP"/>
    </source>
</evidence>
<keyword evidence="4" id="KW-1185">Reference proteome</keyword>
<evidence type="ECO:0008006" key="5">
    <source>
        <dbReference type="Google" id="ProtNLM"/>
    </source>
</evidence>
<sequence length="341" mass="38551">MGILFLNVFWIIFAFITFGYGDFQTDKTFITITRDVRDSFVSTGKGSTKSLCDRYPGAKMIDEETCRCAVEGGLTTDSQGAVKTFKSQNTKEMGCFNSAIHIDCPTSIFKSDLIRTGMANIEITCGKNCKKMKDIYLWNLVVTPNSTKESWIKYPSMTIEYFPIRKSSEDIHYLDVSCVTDKMFGQLIKLEFEDGQCSTLKFQGEQSFPKHYSEIRSIMSQIFRTKCEQGTTTTTTQTTATTTPTKATTTLTKTTTTTNQNTTKTNDSTAQTLTTKLFYSKTTNRQHSTKQLSLKQTHATTNETHYIAIGFGLLFLTIVLIVAIKIRKRVRDRKLETEAHQ</sequence>
<feature type="signal peptide" evidence="2">
    <location>
        <begin position="1"/>
        <end position="21"/>
    </location>
</feature>
<protein>
    <recommendedName>
        <fullName evidence="5">Cnidarian restricted protein</fullName>
    </recommendedName>
</protein>
<name>A0A7M5VEQ3_9CNID</name>
<evidence type="ECO:0000313" key="4">
    <source>
        <dbReference type="Proteomes" id="UP000594262"/>
    </source>
</evidence>
<accession>A0A7M5VEQ3</accession>
<dbReference type="Proteomes" id="UP000594262">
    <property type="component" value="Unplaced"/>
</dbReference>
<reference evidence="3" key="1">
    <citation type="submission" date="2021-01" db="UniProtKB">
        <authorList>
            <consortium name="EnsemblMetazoa"/>
        </authorList>
    </citation>
    <scope>IDENTIFICATION</scope>
</reference>
<feature type="chain" id="PRO_5029560834" description="Cnidarian restricted protein" evidence="2">
    <location>
        <begin position="22"/>
        <end position="341"/>
    </location>
</feature>
<evidence type="ECO:0000313" key="3">
    <source>
        <dbReference type="EnsemblMetazoa" id="CLYHEMP010228.1"/>
    </source>
</evidence>
<keyword evidence="2" id="KW-0732">Signal</keyword>
<proteinExistence type="predicted"/>
<dbReference type="EnsemblMetazoa" id="CLYHEMT010228.1">
    <property type="protein sequence ID" value="CLYHEMP010228.1"/>
    <property type="gene ID" value="CLYHEMG010228"/>
</dbReference>
<keyword evidence="1" id="KW-0812">Transmembrane</keyword>
<keyword evidence="1" id="KW-1133">Transmembrane helix</keyword>
<keyword evidence="1" id="KW-0472">Membrane</keyword>
<organism evidence="3 4">
    <name type="scientific">Clytia hemisphaerica</name>
    <dbReference type="NCBI Taxonomy" id="252671"/>
    <lineage>
        <taxon>Eukaryota</taxon>
        <taxon>Metazoa</taxon>
        <taxon>Cnidaria</taxon>
        <taxon>Hydrozoa</taxon>
        <taxon>Hydroidolina</taxon>
        <taxon>Leptothecata</taxon>
        <taxon>Obeliida</taxon>
        <taxon>Clytiidae</taxon>
        <taxon>Clytia</taxon>
    </lineage>
</organism>
<dbReference type="AlphaFoldDB" id="A0A7M5VEQ3"/>